<dbReference type="SUPFAM" id="SSF52540">
    <property type="entry name" value="P-loop containing nucleoside triphosphate hydrolases"/>
    <property type="match status" value="1"/>
</dbReference>
<proteinExistence type="predicted"/>
<dbReference type="Gene3D" id="3.40.50.300">
    <property type="entry name" value="P-loop containing nucleotide triphosphate hydrolases"/>
    <property type="match status" value="2"/>
</dbReference>
<dbReference type="PANTHER" id="PTHR11070:SF67">
    <property type="entry name" value="DNA 3'-5' HELICASE"/>
    <property type="match status" value="1"/>
</dbReference>
<dbReference type="PANTHER" id="PTHR11070">
    <property type="entry name" value="UVRD / RECB / PCRA DNA HELICASE FAMILY MEMBER"/>
    <property type="match status" value="1"/>
</dbReference>
<gene>
    <name evidence="1" type="ORF">METZ01_LOCUS90328</name>
</gene>
<dbReference type="GO" id="GO:0043138">
    <property type="term" value="F:3'-5' DNA helicase activity"/>
    <property type="evidence" value="ECO:0007669"/>
    <property type="project" value="TreeGrafter"/>
</dbReference>
<organism evidence="1">
    <name type="scientific">marine metagenome</name>
    <dbReference type="NCBI Taxonomy" id="408172"/>
    <lineage>
        <taxon>unclassified sequences</taxon>
        <taxon>metagenomes</taxon>
        <taxon>ecological metagenomes</taxon>
    </lineage>
</organism>
<feature type="non-terminal residue" evidence="1">
    <location>
        <position position="840"/>
    </location>
</feature>
<dbReference type="EMBL" id="UINC01008320">
    <property type="protein sequence ID" value="SVA37474.1"/>
    <property type="molecule type" value="Genomic_DNA"/>
</dbReference>
<sequence length="840" mass="95566">MSRVTLGDIRRNGWKISCTADMVESFENNQIMSRIFPNAEEARRRIIVTISELCASAKPGTRKYPRKGKIKWFKGAGKIRELDLPNKNYDARLLWSCKFREIQLLGISDHKGLIRISRSATGRVHNTITDEFDFSEDNVLDEKVIEGLSDEKIAQIEREMDEKIKIAKEQLKLEYRDIQAAVDRATVWLITPHGTEIKLTDEQNKAVGYPTPMLLPGVAGTGKSTVLQKRFRNDLEGWIRENKKQPVHMVYLTLNPRLAAVTISEIMPYVPDWLDLEDIVMDLEKWMKISIAKADASYDPEEDYKVNKRADFYFFRKWFKDQPDIRTSFDPAQLWEEYRGVLKGSSESNGKFLGKDAYLGLPGRRGAFEKRRREIVHQILSKFDKHRIEQGVWLDQELASRVLMLDYKETLSNIYVDEVQDLTELQTRALISRLPESGEGFVFDLTGDVSQQVYPSGFRWQDIGKMLHEIRGMNIRKSEPLNINYRSGKNLIEMANWVLQEMDERNRIIGEGLQQAYAANDGAMPSVISASKIELVDKMVEVGLPKAHSPIIARDGEQVLEIKKMIDESKKMAGQFTEGGSRSEFVFTVSEAKGLEFPHVILWDIGAGSDNLLKRWSHEKKKDFLEEEEWNIQLELRHLFVGITRARVLLLSLTPSDSPEYISLGGNPLDDSLLEGGVLARGEDADFNRIAEVSMNAEELLRMADSYASQGMYEAAFAAAEEAGDETKAARYKILSLDQQGEYYQAALKSRDLDKNTDALEFAQKALENDPDDIDAAVLLEEIYETLGRSEDAAEMRAQRTYRNAGQQGGKQGSASLYSLAAQEWDGINKYDVSAEAWSR</sequence>
<dbReference type="SUPFAM" id="SSF48452">
    <property type="entry name" value="TPR-like"/>
    <property type="match status" value="1"/>
</dbReference>
<dbReference type="InterPro" id="IPR000212">
    <property type="entry name" value="DNA_helicase_UvrD/REP"/>
</dbReference>
<dbReference type="GO" id="GO:0005829">
    <property type="term" value="C:cytosol"/>
    <property type="evidence" value="ECO:0007669"/>
    <property type="project" value="TreeGrafter"/>
</dbReference>
<dbReference type="Gene3D" id="1.25.40.10">
    <property type="entry name" value="Tetratricopeptide repeat domain"/>
    <property type="match status" value="1"/>
</dbReference>
<accession>A0A381VBI3</accession>
<dbReference type="GO" id="GO:0003677">
    <property type="term" value="F:DNA binding"/>
    <property type="evidence" value="ECO:0007669"/>
    <property type="project" value="InterPro"/>
</dbReference>
<dbReference type="GO" id="GO:0000725">
    <property type="term" value="P:recombinational repair"/>
    <property type="evidence" value="ECO:0007669"/>
    <property type="project" value="TreeGrafter"/>
</dbReference>
<dbReference type="InterPro" id="IPR027417">
    <property type="entry name" value="P-loop_NTPase"/>
</dbReference>
<name>A0A381VBI3_9ZZZZ</name>
<dbReference type="GO" id="GO:0005524">
    <property type="term" value="F:ATP binding"/>
    <property type="evidence" value="ECO:0007669"/>
    <property type="project" value="InterPro"/>
</dbReference>
<dbReference type="InterPro" id="IPR011990">
    <property type="entry name" value="TPR-like_helical_dom_sf"/>
</dbReference>
<dbReference type="AlphaFoldDB" id="A0A381VBI3"/>
<reference evidence="1" key="1">
    <citation type="submission" date="2018-05" db="EMBL/GenBank/DDBJ databases">
        <authorList>
            <person name="Lanie J.A."/>
            <person name="Ng W.-L."/>
            <person name="Kazmierczak K.M."/>
            <person name="Andrzejewski T.M."/>
            <person name="Davidsen T.M."/>
            <person name="Wayne K.J."/>
            <person name="Tettelin H."/>
            <person name="Glass J.I."/>
            <person name="Rusch D."/>
            <person name="Podicherti R."/>
            <person name="Tsui H.-C.T."/>
            <person name="Winkler M.E."/>
        </authorList>
    </citation>
    <scope>NUCLEOTIDE SEQUENCE</scope>
</reference>
<evidence type="ECO:0000313" key="1">
    <source>
        <dbReference type="EMBL" id="SVA37474.1"/>
    </source>
</evidence>
<protein>
    <submittedName>
        <fullName evidence="1">Uncharacterized protein</fullName>
    </submittedName>
</protein>